<dbReference type="KEGG" id="loi:92363494"/>
<feature type="region of interest" description="Disordered" evidence="5">
    <location>
        <begin position="533"/>
        <end position="561"/>
    </location>
</feature>
<dbReference type="Gene3D" id="3.40.50.300">
    <property type="entry name" value="P-loop containing nucleotide triphosphate hydrolases"/>
    <property type="match status" value="1"/>
</dbReference>
<dbReference type="GO" id="GO:0042626">
    <property type="term" value="F:ATPase-coupled transmembrane transporter activity"/>
    <property type="evidence" value="ECO:0007669"/>
    <property type="project" value="TreeGrafter"/>
</dbReference>
<accession>A0A836HP11</accession>
<keyword evidence="3" id="KW-1133">Transmembrane helix</keyword>
<evidence type="ECO:0000256" key="1">
    <source>
        <dbReference type="ARBA" id="ARBA00004141"/>
    </source>
</evidence>
<evidence type="ECO:0000256" key="3">
    <source>
        <dbReference type="ARBA" id="ARBA00022989"/>
    </source>
</evidence>
<protein>
    <recommendedName>
        <fullName evidence="6">AAA+ ATPase domain-containing protein</fullName>
    </recommendedName>
</protein>
<evidence type="ECO:0000256" key="4">
    <source>
        <dbReference type="ARBA" id="ARBA00023136"/>
    </source>
</evidence>
<feature type="region of interest" description="Disordered" evidence="5">
    <location>
        <begin position="1377"/>
        <end position="1409"/>
    </location>
</feature>
<gene>
    <name evidence="7" type="ORF">LSCM4_07681</name>
</gene>
<evidence type="ECO:0000256" key="5">
    <source>
        <dbReference type="SAM" id="MobiDB-lite"/>
    </source>
</evidence>
<evidence type="ECO:0000256" key="2">
    <source>
        <dbReference type="ARBA" id="ARBA00022692"/>
    </source>
</evidence>
<dbReference type="SUPFAM" id="SSF90123">
    <property type="entry name" value="ABC transporter transmembrane region"/>
    <property type="match status" value="1"/>
</dbReference>
<dbReference type="InterPro" id="IPR003593">
    <property type="entry name" value="AAA+_ATPase"/>
</dbReference>
<keyword evidence="2" id="KW-0812">Transmembrane</keyword>
<feature type="compositionally biased region" description="Basic and acidic residues" evidence="5">
    <location>
        <begin position="1385"/>
        <end position="1398"/>
    </location>
</feature>
<dbReference type="PANTHER" id="PTHR24221">
    <property type="entry name" value="ATP-BINDING CASSETTE SUB-FAMILY B"/>
    <property type="match status" value="1"/>
</dbReference>
<comment type="subcellular location">
    <subcellularLocation>
        <location evidence="1">Membrane</location>
        <topology evidence="1">Multi-pass membrane protein</topology>
    </subcellularLocation>
</comment>
<keyword evidence="4" id="KW-0472">Membrane</keyword>
<dbReference type="Proteomes" id="UP000674143">
    <property type="component" value="Unassembled WGS sequence"/>
</dbReference>
<dbReference type="SUPFAM" id="SSF52540">
    <property type="entry name" value="P-loop containing nucleoside triphosphate hydrolases"/>
    <property type="match status" value="1"/>
</dbReference>
<dbReference type="RefSeq" id="XP_067065020.1">
    <property type="nucleotide sequence ID" value="XM_067209560.1"/>
</dbReference>
<feature type="domain" description="AAA+ ATPase" evidence="6">
    <location>
        <begin position="1345"/>
        <end position="1638"/>
    </location>
</feature>
<evidence type="ECO:0000313" key="8">
    <source>
        <dbReference type="Proteomes" id="UP000674143"/>
    </source>
</evidence>
<evidence type="ECO:0000259" key="6">
    <source>
        <dbReference type="SMART" id="SM00382"/>
    </source>
</evidence>
<dbReference type="GO" id="GO:0005524">
    <property type="term" value="F:ATP binding"/>
    <property type="evidence" value="ECO:0007669"/>
    <property type="project" value="InterPro"/>
</dbReference>
<comment type="caution">
    <text evidence="7">The sequence shown here is derived from an EMBL/GenBank/DDBJ whole genome shotgun (WGS) entry which is preliminary data.</text>
</comment>
<dbReference type="PANTHER" id="PTHR24221:SF503">
    <property type="entry name" value="MITOCHONDRIAL POTASSIUM CHANNEL ATP-BINDING SUBUNIT"/>
    <property type="match status" value="1"/>
</dbReference>
<dbReference type="GO" id="GO:0016020">
    <property type="term" value="C:membrane"/>
    <property type="evidence" value="ECO:0007669"/>
    <property type="project" value="UniProtKB-SubCell"/>
</dbReference>
<dbReference type="InterPro" id="IPR039421">
    <property type="entry name" value="Type_1_exporter"/>
</dbReference>
<evidence type="ECO:0000313" key="7">
    <source>
        <dbReference type="EMBL" id="KAG5484908.1"/>
    </source>
</evidence>
<organism evidence="7 8">
    <name type="scientific">Leishmania orientalis</name>
    <dbReference type="NCBI Taxonomy" id="2249476"/>
    <lineage>
        <taxon>Eukaryota</taxon>
        <taxon>Discoba</taxon>
        <taxon>Euglenozoa</taxon>
        <taxon>Kinetoplastea</taxon>
        <taxon>Metakinetoplastina</taxon>
        <taxon>Trypanosomatida</taxon>
        <taxon>Trypanosomatidae</taxon>
        <taxon>Leishmaniinae</taxon>
        <taxon>Leishmania</taxon>
    </lineage>
</organism>
<reference evidence="8" key="1">
    <citation type="journal article" date="2021" name="Microbiol. Resour. Announc.">
        <title>LGAAP: Leishmaniinae Genome Assembly and Annotation Pipeline.</title>
        <authorList>
            <person name="Almutairi H."/>
            <person name="Urbaniak M.D."/>
            <person name="Bates M.D."/>
            <person name="Jariyapan N."/>
            <person name="Kwakye-Nuako G."/>
            <person name="Thomaz-Soccol V."/>
            <person name="Al-Salem W.S."/>
            <person name="Dillon R.J."/>
            <person name="Bates P.A."/>
            <person name="Gatherer D."/>
        </authorList>
    </citation>
    <scope>NUCLEOTIDE SEQUENCE [LARGE SCALE GENOMIC DNA]</scope>
</reference>
<name>A0A836HP11_9TRYP</name>
<keyword evidence="8" id="KW-1185">Reference proteome</keyword>
<feature type="compositionally biased region" description="Basic and acidic residues" evidence="5">
    <location>
        <begin position="1204"/>
        <end position="1215"/>
    </location>
</feature>
<dbReference type="SMART" id="SM00382">
    <property type="entry name" value="AAA"/>
    <property type="match status" value="1"/>
</dbReference>
<dbReference type="InterPro" id="IPR036640">
    <property type="entry name" value="ABC1_TM_sf"/>
</dbReference>
<dbReference type="InterPro" id="IPR027417">
    <property type="entry name" value="P-loop_NTPase"/>
</dbReference>
<feature type="region of interest" description="Disordered" evidence="5">
    <location>
        <begin position="1196"/>
        <end position="1216"/>
    </location>
</feature>
<sequence>MHVGRYSSAGLDGGPSSYSCTSPTICTDAQSAVKATPDGIRGSLPSSASCRSKRFYTSLLRAVRSARVVVLKYTGRSGDGDGESTHHWSEKFGLLPLPCAASRWLHAWYEALVTTRVCAALLPQESGGPLVVHLALLLASLEVVQAASFYLRFRRVKRASAEAAAGTIHECDKNVVNAAGASDFSISPYPSATQAPSPPAMESVPAGRSHLPGGLSQAMRRLCNYWALIERAVQAAPRKRAGTPTNVAELGRFSGSEFPVDGSTANSGDGRARCRFTVGGALRGADRALVLSEEAAFPVLSEKRGDSKKTPSAVLPIVSTLDDVPLTAGHSTDAALPTATEKPAEVAEPWKVMHLLWTDMVRYSVAYDELRQLLLGCTAAEIAKVFENSGDAESFWGNLFTARGTRVPPSTWGIVDAHDAMSEGLTNTIQSTMDFLPHPSAADSSTGCVTSPTTDGTPPCRYADPRVAVPCVALAWYLSLVREVYEAVIVYEDVHRCADALRELEAFGTAVYQHGIEVGAAFFEETLRSASRSGVEGASGSSDHAADANGEHPFGHPQSYAHPAWSPEAVSTADGDAENVVVGSTASMGASAHLGVRRESHESTPLCCDAGNSPLVLLSSPRCCEEGLPAAEKHARVRGVLPRVCWAELTAALAVLLRRRRRLELLHVRRLFSYMYTGSVAKVLSFTVLTALTCLSSRVAAVGKVAREAISTDLDKYCRVHGGLSLSGSDDDSGSGPCGGGGVTGWQRILALCWFECMRLAVNTVLTRTTHEYITIAASQRRNTVKAELYEALTRLPLAFFDLHSFGEVEQMVYYVNDIEGVEVHVHRYVCGLVRSLLAMKHAMHQLPLRARLLVGATVAVSLTVKSIGRRMTQRIQAAQRSGRMLPQWLCGCHLNGATSAAAELDAEVEENSESNARQGGVMLRGLDIVAMLPQLRPYSADLRLMRWWTDHTRACGATAGATATATLLQGLQALPFQAYGKLLPALGGSLMSFADWVLPTLVASYGASMAFSSAEALSLSNRLIDALRCVGDTVDAVIDGGRVVELVLLNAYKANAVQTLLDARCWEPTTAEYARSAALSGEVDSCGRDHIQSRDAGASYGPRAAQVRAPQYNRWHHLLRSLCRPNSPTAEVGPLSLTARCMHVLKHHCCWCAGHAPHVPVLGGCLRLARRGLARVGLVKACCCGKSGRESQKLYRHRRPHEARHISRWRKDQPPQEVSQRLQYCRARACGSACGETGVCLSNHSSEGDSGCSVDTGPSRLPFSDDTDAKGEAAAGAVTALKNATVHAVTVKNLQFYYPTAPTVPVFPRPITCSFVLQGTCDASASSPSSASRRRTVRSDCDSRGRLVCLVGPSGHGKSTLLSLLLGMYTNYGVPSHTLSDNSDADRGGGDREERQEGGGTAGKLPCALSSPAGISDIVLTLALPRSPPYSAEELGLAGSHDATSASTASAIREVAHVQRPVSSIPRDILRGDLFSFVPQSPVIFSGATIAHNISLENRVSLEQEGLLSEIAQCAAWAHCEYIQRFPQGLMTYIADSGTGAWSSPLETAATGGGGDMVRLSIGQAQRLMVARALFHGRRGGTVLVMDEPTASLDKEVKFKMLKEWRELLDRGIVRGAICATHDDDLIAAADEVVRLP</sequence>
<dbReference type="GeneID" id="92363494"/>
<feature type="compositionally biased region" description="Basic and acidic residues" evidence="5">
    <location>
        <begin position="544"/>
        <end position="554"/>
    </location>
</feature>
<dbReference type="EMBL" id="JAFHLR010000012">
    <property type="protein sequence ID" value="KAG5484908.1"/>
    <property type="molecule type" value="Genomic_DNA"/>
</dbReference>
<proteinExistence type="predicted"/>
<reference evidence="8" key="2">
    <citation type="journal article" date="2021" name="Sci. Data">
        <title>Chromosome-scale genome sequencing, assembly and annotation of six genomes from subfamily Leishmaniinae.</title>
        <authorList>
            <person name="Almutairi H."/>
            <person name="Urbaniak M.D."/>
            <person name="Bates M.D."/>
            <person name="Jariyapan N."/>
            <person name="Kwakye-Nuako G."/>
            <person name="Thomaz Soccol V."/>
            <person name="Al-Salem W.S."/>
            <person name="Dillon R.J."/>
            <person name="Bates P.A."/>
            <person name="Gatherer D."/>
        </authorList>
    </citation>
    <scope>NUCLEOTIDE SEQUENCE [LARGE SCALE GENOMIC DNA]</scope>
</reference>